<accession>A0ABU3KB65</accession>
<keyword evidence="2" id="KW-0732">Signal</keyword>
<evidence type="ECO:0000313" key="4">
    <source>
        <dbReference type="Proteomes" id="UP001250932"/>
    </source>
</evidence>
<dbReference type="EMBL" id="JAQOUE010000001">
    <property type="protein sequence ID" value="MDT7043651.1"/>
    <property type="molecule type" value="Genomic_DNA"/>
</dbReference>
<dbReference type="Proteomes" id="UP001250932">
    <property type="component" value="Unassembled WGS sequence"/>
</dbReference>
<evidence type="ECO:0000313" key="3">
    <source>
        <dbReference type="EMBL" id="MDT7043651.1"/>
    </source>
</evidence>
<dbReference type="Gene3D" id="1.25.40.10">
    <property type="entry name" value="Tetratricopeptide repeat domain"/>
    <property type="match status" value="1"/>
</dbReference>
<gene>
    <name evidence="3" type="ORF">PPG34_14945</name>
</gene>
<feature type="chain" id="PRO_5045096399" evidence="2">
    <location>
        <begin position="21"/>
        <end position="164"/>
    </location>
</feature>
<keyword evidence="1" id="KW-0802">TPR repeat</keyword>
<feature type="repeat" description="TPR" evidence="1">
    <location>
        <begin position="80"/>
        <end position="113"/>
    </location>
</feature>
<evidence type="ECO:0000256" key="1">
    <source>
        <dbReference type="PROSITE-ProRule" id="PRU00339"/>
    </source>
</evidence>
<dbReference type="PROSITE" id="PS50005">
    <property type="entry name" value="TPR"/>
    <property type="match status" value="1"/>
</dbReference>
<name>A0ABU3KB65_9BACT</name>
<keyword evidence="4" id="KW-1185">Reference proteome</keyword>
<protein>
    <submittedName>
        <fullName evidence="3">Tetratricopeptide repeat protein</fullName>
    </submittedName>
</protein>
<evidence type="ECO:0000256" key="2">
    <source>
        <dbReference type="SAM" id="SignalP"/>
    </source>
</evidence>
<comment type="caution">
    <text evidence="3">The sequence shown here is derived from an EMBL/GenBank/DDBJ whole genome shotgun (WGS) entry which is preliminary data.</text>
</comment>
<feature type="signal peptide" evidence="2">
    <location>
        <begin position="1"/>
        <end position="20"/>
    </location>
</feature>
<sequence length="164" mass="18702">MKILCISLIMATYSLNIGFAADRSDFEHQSSNGTSETKRLIKPSQAFHFAYQDYLKGHFGLALSQFQNFIADYPESSMVPKAYFYLGECYEQEGNLKEAARALTTLIEQYEMSRQVPAALFKLGKVMVKARKPQKAKAYWIKLIKDFRGTPEAKLASRDLNRIP</sequence>
<reference evidence="3 4" key="1">
    <citation type="journal article" date="2023" name="ISME J.">
        <title>Cultivation and genomic characterization of novel and ubiquitous marine nitrite-oxidizing bacteria from the Nitrospirales.</title>
        <authorList>
            <person name="Mueller A.J."/>
            <person name="Daebeler A."/>
            <person name="Herbold C.W."/>
            <person name="Kirkegaard R.H."/>
            <person name="Daims H."/>
        </authorList>
    </citation>
    <scope>NUCLEOTIDE SEQUENCE [LARGE SCALE GENOMIC DNA]</scope>
    <source>
        <strain evidence="3 4">EB</strain>
    </source>
</reference>
<dbReference type="SUPFAM" id="SSF48452">
    <property type="entry name" value="TPR-like"/>
    <property type="match status" value="1"/>
</dbReference>
<dbReference type="Pfam" id="PF13432">
    <property type="entry name" value="TPR_16"/>
    <property type="match status" value="1"/>
</dbReference>
<proteinExistence type="predicted"/>
<dbReference type="InterPro" id="IPR019734">
    <property type="entry name" value="TPR_rpt"/>
</dbReference>
<dbReference type="Pfam" id="PF13174">
    <property type="entry name" value="TPR_6"/>
    <property type="match status" value="1"/>
</dbReference>
<dbReference type="RefSeq" id="WP_313834216.1">
    <property type="nucleotide sequence ID" value="NZ_JAQOUE010000001.1"/>
</dbReference>
<organism evidence="3 4">
    <name type="scientific">Candidatus Nitronereus thalassa</name>
    <dbReference type="NCBI Taxonomy" id="3020898"/>
    <lineage>
        <taxon>Bacteria</taxon>
        <taxon>Pseudomonadati</taxon>
        <taxon>Nitrospirota</taxon>
        <taxon>Nitrospiria</taxon>
        <taxon>Nitrospirales</taxon>
        <taxon>Nitrospiraceae</taxon>
        <taxon>Candidatus Nitronereus</taxon>
    </lineage>
</organism>
<dbReference type="InterPro" id="IPR011990">
    <property type="entry name" value="TPR-like_helical_dom_sf"/>
</dbReference>